<dbReference type="InterPro" id="IPR021109">
    <property type="entry name" value="Peptidase_aspartic_dom_sf"/>
</dbReference>
<proteinExistence type="predicted"/>
<dbReference type="GO" id="GO:0004190">
    <property type="term" value="F:aspartic-type endopeptidase activity"/>
    <property type="evidence" value="ECO:0007669"/>
    <property type="project" value="InterPro"/>
</dbReference>
<keyword evidence="4" id="KW-0255">Endonuclease</keyword>
<evidence type="ECO:0000313" key="8">
    <source>
        <dbReference type="Proteomes" id="UP001249851"/>
    </source>
</evidence>
<dbReference type="GO" id="GO:0016779">
    <property type="term" value="F:nucleotidyltransferase activity"/>
    <property type="evidence" value="ECO:0007669"/>
    <property type="project" value="UniProtKB-KW"/>
</dbReference>
<dbReference type="GO" id="GO:0006508">
    <property type="term" value="P:proteolysis"/>
    <property type="evidence" value="ECO:0007669"/>
    <property type="project" value="InterPro"/>
</dbReference>
<reference evidence="7" key="2">
    <citation type="journal article" date="2023" name="Science">
        <title>Genomic signatures of disease resistance in endangered staghorn corals.</title>
        <authorList>
            <person name="Vollmer S.V."/>
            <person name="Selwyn J.D."/>
            <person name="Despard B.A."/>
            <person name="Roesel C.L."/>
        </authorList>
    </citation>
    <scope>NUCLEOTIDE SEQUENCE</scope>
    <source>
        <strain evidence="7">K2</strain>
    </source>
</reference>
<sequence>MTVEGKELVLEVDTGASVTVIPNKMFKEKLGYLKLRPASTSLKTYTGTELPLCGETQVHVEYQGQSAKLPLIVAEVDGKPAILGRNWLNVVKLNWKELFNVSSPDFVSELSARYKGVFGPGLGKIKEFEARLCVHTEATWKFHKSRPVPYSLRPVVEAELDRLEKEGVVTKAPTSAAITTSPDPPA</sequence>
<keyword evidence="2" id="KW-0548">Nucleotidyltransferase</keyword>
<keyword evidence="8" id="KW-1185">Reference proteome</keyword>
<reference evidence="7" key="1">
    <citation type="journal article" date="2023" name="G3 (Bethesda)">
        <title>Whole genome assembly and annotation of the endangered Caribbean coral Acropora cervicornis.</title>
        <authorList>
            <person name="Selwyn J.D."/>
            <person name="Vollmer S.V."/>
        </authorList>
    </citation>
    <scope>NUCLEOTIDE SEQUENCE</scope>
    <source>
        <strain evidence="7">K2</strain>
    </source>
</reference>
<keyword evidence="5" id="KW-0378">Hydrolase</keyword>
<accession>A0AAD9QCC0</accession>
<dbReference type="PANTHER" id="PTHR37984:SF5">
    <property type="entry name" value="PROTEIN NYNRIN-LIKE"/>
    <property type="match status" value="1"/>
</dbReference>
<feature type="domain" description="Peptidase A2" evidence="6">
    <location>
        <begin position="8"/>
        <end position="87"/>
    </location>
</feature>
<comment type="caution">
    <text evidence="7">The sequence shown here is derived from an EMBL/GenBank/DDBJ whole genome shotgun (WGS) entry which is preliminary data.</text>
</comment>
<evidence type="ECO:0000313" key="7">
    <source>
        <dbReference type="EMBL" id="KAK2558579.1"/>
    </source>
</evidence>
<name>A0AAD9QCC0_ACRCE</name>
<dbReference type="Gene3D" id="2.40.70.10">
    <property type="entry name" value="Acid Proteases"/>
    <property type="match status" value="1"/>
</dbReference>
<evidence type="ECO:0000256" key="2">
    <source>
        <dbReference type="ARBA" id="ARBA00022695"/>
    </source>
</evidence>
<protein>
    <recommendedName>
        <fullName evidence="6">Peptidase A2 domain-containing protein</fullName>
    </recommendedName>
</protein>
<dbReference type="AlphaFoldDB" id="A0AAD9QCC0"/>
<dbReference type="InterPro" id="IPR001995">
    <property type="entry name" value="Peptidase_A2_cat"/>
</dbReference>
<dbReference type="SUPFAM" id="SSF50630">
    <property type="entry name" value="Acid proteases"/>
    <property type="match status" value="1"/>
</dbReference>
<keyword evidence="3" id="KW-0540">Nuclease</keyword>
<dbReference type="PANTHER" id="PTHR37984">
    <property type="entry name" value="PROTEIN CBG26694"/>
    <property type="match status" value="1"/>
</dbReference>
<gene>
    <name evidence="7" type="ORF">P5673_018756</name>
</gene>
<dbReference type="Proteomes" id="UP001249851">
    <property type="component" value="Unassembled WGS sequence"/>
</dbReference>
<evidence type="ECO:0000259" key="6">
    <source>
        <dbReference type="PROSITE" id="PS50175"/>
    </source>
</evidence>
<evidence type="ECO:0000256" key="5">
    <source>
        <dbReference type="ARBA" id="ARBA00022801"/>
    </source>
</evidence>
<dbReference type="GO" id="GO:0004519">
    <property type="term" value="F:endonuclease activity"/>
    <property type="evidence" value="ECO:0007669"/>
    <property type="project" value="UniProtKB-KW"/>
</dbReference>
<keyword evidence="1" id="KW-0808">Transferase</keyword>
<organism evidence="7 8">
    <name type="scientific">Acropora cervicornis</name>
    <name type="common">Staghorn coral</name>
    <dbReference type="NCBI Taxonomy" id="6130"/>
    <lineage>
        <taxon>Eukaryota</taxon>
        <taxon>Metazoa</taxon>
        <taxon>Cnidaria</taxon>
        <taxon>Anthozoa</taxon>
        <taxon>Hexacorallia</taxon>
        <taxon>Scleractinia</taxon>
        <taxon>Astrocoeniina</taxon>
        <taxon>Acroporidae</taxon>
        <taxon>Acropora</taxon>
    </lineage>
</organism>
<dbReference type="EMBL" id="JARQWQ010000043">
    <property type="protein sequence ID" value="KAK2558579.1"/>
    <property type="molecule type" value="Genomic_DNA"/>
</dbReference>
<evidence type="ECO:0000256" key="4">
    <source>
        <dbReference type="ARBA" id="ARBA00022759"/>
    </source>
</evidence>
<evidence type="ECO:0000256" key="1">
    <source>
        <dbReference type="ARBA" id="ARBA00022679"/>
    </source>
</evidence>
<dbReference type="PROSITE" id="PS50175">
    <property type="entry name" value="ASP_PROT_RETROV"/>
    <property type="match status" value="1"/>
</dbReference>
<dbReference type="InterPro" id="IPR050951">
    <property type="entry name" value="Retrovirus_Pol_polyprotein"/>
</dbReference>
<evidence type="ECO:0000256" key="3">
    <source>
        <dbReference type="ARBA" id="ARBA00022722"/>
    </source>
</evidence>